<keyword evidence="4 6" id="KW-0067">ATP-binding</keyword>
<evidence type="ECO:0000313" key="6">
    <source>
        <dbReference type="EMBL" id="MCF1714866.1"/>
    </source>
</evidence>
<dbReference type="InterPro" id="IPR027417">
    <property type="entry name" value="P-loop_NTPase"/>
</dbReference>
<accession>A0ABS9BJT3</accession>
<name>A0ABS9BJT3_9BACT</name>
<keyword evidence="2" id="KW-0813">Transport</keyword>
<protein>
    <submittedName>
        <fullName evidence="6">ATP-binding cassette domain-containing protein</fullName>
    </submittedName>
</protein>
<dbReference type="InterPro" id="IPR003439">
    <property type="entry name" value="ABC_transporter-like_ATP-bd"/>
</dbReference>
<evidence type="ECO:0000256" key="4">
    <source>
        <dbReference type="ARBA" id="ARBA00022840"/>
    </source>
</evidence>
<dbReference type="EMBL" id="JAKEVY010000002">
    <property type="protein sequence ID" value="MCF1714866.1"/>
    <property type="molecule type" value="Genomic_DNA"/>
</dbReference>
<keyword evidence="7" id="KW-1185">Reference proteome</keyword>
<dbReference type="SMART" id="SM00382">
    <property type="entry name" value="AAA"/>
    <property type="match status" value="2"/>
</dbReference>
<comment type="caution">
    <text evidence="6">The sequence shown here is derived from an EMBL/GenBank/DDBJ whole genome shotgun (WGS) entry which is preliminary data.</text>
</comment>
<comment type="similarity">
    <text evidence="1">Belongs to the ABC transporter superfamily.</text>
</comment>
<dbReference type="Proteomes" id="UP001200145">
    <property type="component" value="Unassembled WGS sequence"/>
</dbReference>
<evidence type="ECO:0000256" key="2">
    <source>
        <dbReference type="ARBA" id="ARBA00022448"/>
    </source>
</evidence>
<sequence length="504" mass="56860">METTVLFKIEKGCIQYQNKRLFQELDFTIRQGETWALTGDSGSGKTSLLKALAGHLPITGGKWEAAFFESLKKSGNIPKDPLFSWRNLVSFIDARHRFTNLSHTNTFYYQQRYNSCDAEDAPTVSEMLNQEGSQPAWFGWTVENVIAVCRLEKLLDKQVILLSNGETRRLLIGLALLKNPALLLLDNPTAGLDRLTRIGFEQLLARIIASGIHVVMSLSHHELPASITHIAQLKNGRIQTISTREQYRQVMEKKQTESSHKMLLDSWLKLGRFAEFDEIVEIQSGRVQYGNRIILDNINWKIAKGERWSISGHNGAGKSTLISLITGDNPQAYANNIKLFGRKRGSGESIWEIKKKIGFVSPELFQYFPQETTVAQAVESGLYDTIGLYRTPVMENESLILAVMNALGIGDYAMNRLQQVATSVQRLTLIARALVKYPPLLILDEPCQGLDPNQTEQIKHLIDELCRQTHISLIYVSHYADEIPASVNRQLVLENGKMVTFQDT</sequence>
<dbReference type="RefSeq" id="WP_234865818.1">
    <property type="nucleotide sequence ID" value="NZ_JAKEVY010000002.1"/>
</dbReference>
<dbReference type="GO" id="GO:0005524">
    <property type="term" value="F:ATP binding"/>
    <property type="evidence" value="ECO:0007669"/>
    <property type="project" value="UniProtKB-KW"/>
</dbReference>
<organism evidence="6 7">
    <name type="scientific">Flavihumibacter fluminis</name>
    <dbReference type="NCBI Taxonomy" id="2909236"/>
    <lineage>
        <taxon>Bacteria</taxon>
        <taxon>Pseudomonadati</taxon>
        <taxon>Bacteroidota</taxon>
        <taxon>Chitinophagia</taxon>
        <taxon>Chitinophagales</taxon>
        <taxon>Chitinophagaceae</taxon>
        <taxon>Flavihumibacter</taxon>
    </lineage>
</organism>
<evidence type="ECO:0000259" key="5">
    <source>
        <dbReference type="PROSITE" id="PS50893"/>
    </source>
</evidence>
<dbReference type="InterPro" id="IPR003593">
    <property type="entry name" value="AAA+_ATPase"/>
</dbReference>
<feature type="domain" description="ABC transporter" evidence="5">
    <location>
        <begin position="1"/>
        <end position="260"/>
    </location>
</feature>
<reference evidence="6 7" key="1">
    <citation type="submission" date="2022-01" db="EMBL/GenBank/DDBJ databases">
        <title>Flavihumibacter sp. nov., isolated from sediment of a river.</title>
        <authorList>
            <person name="Liu H."/>
        </authorList>
    </citation>
    <scope>NUCLEOTIDE SEQUENCE [LARGE SCALE GENOMIC DNA]</scope>
    <source>
        <strain evidence="6 7">RY-1</strain>
    </source>
</reference>
<dbReference type="Gene3D" id="3.40.50.300">
    <property type="entry name" value="P-loop containing nucleotide triphosphate hydrolases"/>
    <property type="match status" value="2"/>
</dbReference>
<dbReference type="SUPFAM" id="SSF52540">
    <property type="entry name" value="P-loop containing nucleoside triphosphate hydrolases"/>
    <property type="match status" value="2"/>
</dbReference>
<gene>
    <name evidence="6" type="ORF">L0U88_09530</name>
</gene>
<evidence type="ECO:0000256" key="1">
    <source>
        <dbReference type="ARBA" id="ARBA00005417"/>
    </source>
</evidence>
<evidence type="ECO:0000256" key="3">
    <source>
        <dbReference type="ARBA" id="ARBA00022741"/>
    </source>
</evidence>
<dbReference type="PROSITE" id="PS50893">
    <property type="entry name" value="ABC_TRANSPORTER_2"/>
    <property type="match status" value="2"/>
</dbReference>
<dbReference type="PANTHER" id="PTHR43117:SF4">
    <property type="entry name" value="OSMOPROTECTANT IMPORT ATP-BINDING PROTEIN OSMV"/>
    <property type="match status" value="1"/>
</dbReference>
<evidence type="ECO:0000313" key="7">
    <source>
        <dbReference type="Proteomes" id="UP001200145"/>
    </source>
</evidence>
<proteinExistence type="inferred from homology"/>
<keyword evidence="3" id="KW-0547">Nucleotide-binding</keyword>
<dbReference type="Pfam" id="PF00005">
    <property type="entry name" value="ABC_tran"/>
    <property type="match status" value="2"/>
</dbReference>
<feature type="domain" description="ABC transporter" evidence="5">
    <location>
        <begin position="274"/>
        <end position="502"/>
    </location>
</feature>
<dbReference type="PANTHER" id="PTHR43117">
    <property type="entry name" value="OSMOPROTECTANT IMPORT ATP-BINDING PROTEIN OSMV"/>
    <property type="match status" value="1"/>
</dbReference>